<evidence type="ECO:0000313" key="3">
    <source>
        <dbReference type="Proteomes" id="UP000796761"/>
    </source>
</evidence>
<keyword evidence="3" id="KW-1185">Reference proteome</keyword>
<comment type="caution">
    <text evidence="2">The sequence shown here is derived from an EMBL/GenBank/DDBJ whole genome shotgun (WGS) entry which is preliminary data.</text>
</comment>
<proteinExistence type="predicted"/>
<reference evidence="2" key="1">
    <citation type="submission" date="2019-04" db="EMBL/GenBank/DDBJ databases">
        <title>Genome assembly of Zosterops borbonicus 15179.</title>
        <authorList>
            <person name="Leroy T."/>
            <person name="Anselmetti Y."/>
            <person name="Tilak M.-K."/>
            <person name="Nabholz B."/>
        </authorList>
    </citation>
    <scope>NUCLEOTIDE SEQUENCE</scope>
    <source>
        <strain evidence="2">HGM_15179</strain>
        <tissue evidence="2">Muscle</tissue>
    </source>
</reference>
<feature type="region of interest" description="Disordered" evidence="1">
    <location>
        <begin position="28"/>
        <end position="56"/>
    </location>
</feature>
<dbReference type="Proteomes" id="UP000796761">
    <property type="component" value="Unassembled WGS sequence"/>
</dbReference>
<name>A0A8K1LQX8_9PASS</name>
<dbReference type="AlphaFoldDB" id="A0A8K1LQX8"/>
<dbReference type="EMBL" id="SWJQ01000072">
    <property type="protein sequence ID" value="TRZ23435.1"/>
    <property type="molecule type" value="Genomic_DNA"/>
</dbReference>
<accession>A0A8K1LQX8</accession>
<protein>
    <submittedName>
        <fullName evidence="2">Uncharacterized protein</fullName>
    </submittedName>
</protein>
<feature type="compositionally biased region" description="Basic and acidic residues" evidence="1">
    <location>
        <begin position="29"/>
        <end position="41"/>
    </location>
</feature>
<evidence type="ECO:0000313" key="2">
    <source>
        <dbReference type="EMBL" id="TRZ23435.1"/>
    </source>
</evidence>
<organism evidence="2 3">
    <name type="scientific">Zosterops borbonicus</name>
    <dbReference type="NCBI Taxonomy" id="364589"/>
    <lineage>
        <taxon>Eukaryota</taxon>
        <taxon>Metazoa</taxon>
        <taxon>Chordata</taxon>
        <taxon>Craniata</taxon>
        <taxon>Vertebrata</taxon>
        <taxon>Euteleostomi</taxon>
        <taxon>Archelosauria</taxon>
        <taxon>Archosauria</taxon>
        <taxon>Dinosauria</taxon>
        <taxon>Saurischia</taxon>
        <taxon>Theropoda</taxon>
        <taxon>Coelurosauria</taxon>
        <taxon>Aves</taxon>
        <taxon>Neognathae</taxon>
        <taxon>Neoaves</taxon>
        <taxon>Telluraves</taxon>
        <taxon>Australaves</taxon>
        <taxon>Passeriformes</taxon>
        <taxon>Sylvioidea</taxon>
        <taxon>Zosteropidae</taxon>
        <taxon>Zosterops</taxon>
    </lineage>
</organism>
<sequence>MGTASEQHKARSGLTLAEARETLGLCLEDDPRIQGASHKEEDTELLPGEYNSDQEPKASLSSCIPSVVECAWVTAPVVLFFKAGAVGAVLLSLHEATAPGVKGTGKKMKKVKAKKTKKMNMKKHMKMKKMIRMKNTMKMKVTKIKKMKKMRMAFSALRQKPLRLTV</sequence>
<evidence type="ECO:0000256" key="1">
    <source>
        <dbReference type="SAM" id="MobiDB-lite"/>
    </source>
</evidence>
<gene>
    <name evidence="2" type="ORF">HGM15179_003590</name>
</gene>